<keyword evidence="3" id="KW-1185">Reference proteome</keyword>
<dbReference type="PANTHER" id="PTHR15835:SF6">
    <property type="entry name" value="ZINC FINGER C3HC-TYPE PROTEIN 1"/>
    <property type="match status" value="1"/>
</dbReference>
<dbReference type="AlphaFoldDB" id="A0A5N5KNE5"/>
<dbReference type="Proteomes" id="UP000326939">
    <property type="component" value="Chromosome 12"/>
</dbReference>
<evidence type="ECO:0000313" key="2">
    <source>
        <dbReference type="EMBL" id="KAB5531857.1"/>
    </source>
</evidence>
<comment type="caution">
    <text evidence="2">The sequence shown here is derived from an EMBL/GenBank/DDBJ whole genome shotgun (WGS) entry which is preliminary data.</text>
</comment>
<evidence type="ECO:0000313" key="3">
    <source>
        <dbReference type="Proteomes" id="UP000326939"/>
    </source>
</evidence>
<dbReference type="GO" id="GO:0005634">
    <property type="term" value="C:nucleus"/>
    <property type="evidence" value="ECO:0007669"/>
    <property type="project" value="TreeGrafter"/>
</dbReference>
<gene>
    <name evidence="2" type="ORF">DKX38_018527</name>
</gene>
<accession>A0A5N5KNE5</accession>
<name>A0A5N5KNE5_9ROSI</name>
<sequence length="317" mass="34353">MSMAVFLARFVEVFYVHKNMQCVPNNDRHKNRQVKPLALPCVVECKDRSTQLFKDLDVRDSYHMAINGKNPSIRVYSVASKQSVEANEESGTCSGRHADPNAVVLDYKLCGASIGRINWSHSDNNIYWSHSDKNSGQDSANKNHAGSRGVVGNSASNGALSSMHKPLDLMGAFRGSQVSTSQAAWSDAIVPVGNGKGSESNSPEMIISSINHDGQQIPGADISGSKNVACQIDMRKGQTCSIIQNSIGAQEKSQGTTDGVQVPVNSEVVAYSTGKDSKQLALDKTLGFDPIRQHRHFCTWIVSTSSGAHGWQQNYLL</sequence>
<evidence type="ECO:0000256" key="1">
    <source>
        <dbReference type="SAM" id="MobiDB-lite"/>
    </source>
</evidence>
<feature type="region of interest" description="Disordered" evidence="1">
    <location>
        <begin position="133"/>
        <end position="158"/>
    </location>
</feature>
<organism evidence="2 3">
    <name type="scientific">Salix brachista</name>
    <dbReference type="NCBI Taxonomy" id="2182728"/>
    <lineage>
        <taxon>Eukaryota</taxon>
        <taxon>Viridiplantae</taxon>
        <taxon>Streptophyta</taxon>
        <taxon>Embryophyta</taxon>
        <taxon>Tracheophyta</taxon>
        <taxon>Spermatophyta</taxon>
        <taxon>Magnoliopsida</taxon>
        <taxon>eudicotyledons</taxon>
        <taxon>Gunneridae</taxon>
        <taxon>Pentapetalae</taxon>
        <taxon>rosids</taxon>
        <taxon>fabids</taxon>
        <taxon>Malpighiales</taxon>
        <taxon>Salicaceae</taxon>
        <taxon>Saliceae</taxon>
        <taxon>Salix</taxon>
    </lineage>
</organism>
<proteinExistence type="predicted"/>
<dbReference type="EMBL" id="VDCV01000012">
    <property type="protein sequence ID" value="KAB5531857.1"/>
    <property type="molecule type" value="Genomic_DNA"/>
</dbReference>
<dbReference type="PANTHER" id="PTHR15835">
    <property type="entry name" value="NUCLEAR-INTERACTING PARTNER OF ALK"/>
    <property type="match status" value="1"/>
</dbReference>
<reference evidence="3" key="1">
    <citation type="journal article" date="2019" name="Gigascience">
        <title>De novo genome assembly of the endangered Acer yangbiense, a plant species with extremely small populations endemic to Yunnan Province, China.</title>
        <authorList>
            <person name="Yang J."/>
            <person name="Wariss H.M."/>
            <person name="Tao L."/>
            <person name="Zhang R."/>
            <person name="Yun Q."/>
            <person name="Hollingsworth P."/>
            <person name="Dao Z."/>
            <person name="Luo G."/>
            <person name="Guo H."/>
            <person name="Ma Y."/>
            <person name="Sun W."/>
        </authorList>
    </citation>
    <scope>NUCLEOTIDE SEQUENCE [LARGE SCALE GENOMIC DNA]</scope>
    <source>
        <strain evidence="3">cv. br00</strain>
    </source>
</reference>
<protein>
    <submittedName>
        <fullName evidence="2">Uncharacterized protein</fullName>
    </submittedName>
</protein>